<feature type="region of interest" description="Disordered" evidence="1">
    <location>
        <begin position="349"/>
        <end position="394"/>
    </location>
</feature>
<dbReference type="CDD" id="cd17242">
    <property type="entry name" value="MobM_relaxase"/>
    <property type="match status" value="1"/>
</dbReference>
<dbReference type="OrthoDB" id="7586183at2"/>
<dbReference type="Gene3D" id="3.30.930.30">
    <property type="match status" value="1"/>
</dbReference>
<evidence type="ECO:0000313" key="3">
    <source>
        <dbReference type="Proteomes" id="UP000011717"/>
    </source>
</evidence>
<evidence type="ECO:0000256" key="1">
    <source>
        <dbReference type="SAM" id="MobiDB-lite"/>
    </source>
</evidence>
<organism evidence="2 3">
    <name type="scientific">Pacificimonas flava</name>
    <dbReference type="NCBI Taxonomy" id="1234595"/>
    <lineage>
        <taxon>Bacteria</taxon>
        <taxon>Pseudomonadati</taxon>
        <taxon>Pseudomonadota</taxon>
        <taxon>Alphaproteobacteria</taxon>
        <taxon>Sphingomonadales</taxon>
        <taxon>Sphingosinicellaceae</taxon>
        <taxon>Pacificimonas</taxon>
    </lineage>
</organism>
<proteinExistence type="predicted"/>
<comment type="caution">
    <text evidence="2">The sequence shown here is derived from an EMBL/GenBank/DDBJ whole genome shotgun (WGS) entry which is preliminary data.</text>
</comment>
<protein>
    <recommendedName>
        <fullName evidence="4">Plasmid recombination enzyme</fullName>
    </recommendedName>
</protein>
<feature type="region of interest" description="Disordered" evidence="1">
    <location>
        <begin position="212"/>
        <end position="261"/>
    </location>
</feature>
<dbReference type="RefSeq" id="WP_008603962.1">
    <property type="nucleotide sequence ID" value="NZ_AMRV01000023.1"/>
</dbReference>
<feature type="compositionally biased region" description="Basic and acidic residues" evidence="1">
    <location>
        <begin position="377"/>
        <end position="394"/>
    </location>
</feature>
<dbReference type="GO" id="GO:0003677">
    <property type="term" value="F:DNA binding"/>
    <property type="evidence" value="ECO:0007669"/>
    <property type="project" value="InterPro"/>
</dbReference>
<feature type="compositionally biased region" description="Basic and acidic residues" evidence="1">
    <location>
        <begin position="222"/>
        <end position="261"/>
    </location>
</feature>
<dbReference type="GO" id="GO:0006310">
    <property type="term" value="P:DNA recombination"/>
    <property type="evidence" value="ECO:0007669"/>
    <property type="project" value="InterPro"/>
</dbReference>
<dbReference type="InterPro" id="IPR001668">
    <property type="entry name" value="Mob_Pre"/>
</dbReference>
<name>M2U0T1_9SPHN</name>
<dbReference type="Proteomes" id="UP000011717">
    <property type="component" value="Unassembled WGS sequence"/>
</dbReference>
<keyword evidence="3" id="KW-1185">Reference proteome</keyword>
<evidence type="ECO:0000313" key="2">
    <source>
        <dbReference type="EMBL" id="EMD81627.1"/>
    </source>
</evidence>
<feature type="compositionally biased region" description="Basic and acidic residues" evidence="1">
    <location>
        <begin position="470"/>
        <end position="483"/>
    </location>
</feature>
<reference evidence="2 3" key="1">
    <citation type="journal article" date="2013" name="Genome Announc.">
        <title>Draft Genome Sequence of Strain JLT2015T, Belonging to the Family Sphingomonadaceae of the Alphaproteobacteria.</title>
        <authorList>
            <person name="Tang K."/>
            <person name="Liu K."/>
            <person name="Li S."/>
            <person name="Jiao N."/>
        </authorList>
    </citation>
    <scope>NUCLEOTIDE SEQUENCE [LARGE SCALE GENOMIC DNA]</scope>
    <source>
        <strain evidence="2 3">JLT2015</strain>
    </source>
</reference>
<dbReference type="AlphaFoldDB" id="M2U0T1"/>
<feature type="region of interest" description="Disordered" evidence="1">
    <location>
        <begin position="470"/>
        <end position="528"/>
    </location>
</feature>
<evidence type="ECO:0008006" key="4">
    <source>
        <dbReference type="Google" id="ProtNLM"/>
    </source>
</evidence>
<dbReference type="Pfam" id="PF01076">
    <property type="entry name" value="Mob_Pre"/>
    <property type="match status" value="1"/>
</dbReference>
<feature type="compositionally biased region" description="Polar residues" evidence="1">
    <location>
        <begin position="484"/>
        <end position="512"/>
    </location>
</feature>
<accession>M2U0T1</accession>
<dbReference type="EMBL" id="AMRV01000023">
    <property type="protein sequence ID" value="EMD81627.1"/>
    <property type="molecule type" value="Genomic_DNA"/>
</dbReference>
<sequence>MPDKIPYTSVMTLFATLSHSSLSSWNKVFLAHGHNARTIDVPNADPKSLGVIETVDLPGRDLTERIKNRLNEAGVIKLRKNAVIAFEDIFGASPGYWKRRFPGGWENENLCDLMQDPLIEAVDTFARRKHGQNLISISWHFDEKSPHAHVVSVPLSTRLHKTRGRKRNDGFERPPVMKTTLAASELRKGGKRALEREHDDWSRAVAHLGLKRGRRGSELTPEEVRERRLRDRQASRQGEEAAKLRRQLESHNEAARRAAEQARLWEHEARESLARAEAGANELTRRKILEGEAKAAEIEKIQRQRGYEEGLNEGRSDGLKAVKAESDEIRAKARAEGFDEGWEEALSNAVDETDRMRAKARQEAEANASQIQADAQARQEKAEAALKRAERRQGELAEVERKLSELSNRLDEQKSLQSTVALRQAAKEHELKTKIDKVRDIHGKLVREFRKIQDVQSKIAQAPPHVKEWIEPRTRQAIRDSKKVLQQTRDVVASSDTSRPPKSTANTDSVDPQTLLRAQKGRNGWGRG</sequence>
<feature type="compositionally biased region" description="Basic and acidic residues" evidence="1">
    <location>
        <begin position="352"/>
        <end position="364"/>
    </location>
</feature>
<gene>
    <name evidence="2" type="ORF">C725_2999</name>
</gene>